<proteinExistence type="predicted"/>
<evidence type="ECO:0000313" key="3">
    <source>
        <dbReference type="Proteomes" id="UP000011115"/>
    </source>
</evidence>
<dbReference type="HOGENOM" id="CLU_2872088_0_0_1"/>
<reference evidence="2" key="2">
    <citation type="submission" date="2015-06" db="UniProtKB">
        <authorList>
            <consortium name="EnsemblPlants"/>
        </authorList>
    </citation>
    <scope>IDENTIFICATION</scope>
    <source>
        <strain evidence="2">DM1-3 516 R44</strain>
    </source>
</reference>
<reference evidence="3" key="1">
    <citation type="journal article" date="2011" name="Nature">
        <title>Genome sequence and analysis of the tuber crop potato.</title>
        <authorList>
            <consortium name="The Potato Genome Sequencing Consortium"/>
        </authorList>
    </citation>
    <scope>NUCLEOTIDE SEQUENCE [LARGE SCALE GENOMIC DNA]</scope>
    <source>
        <strain evidence="3">cv. DM1-3 516 R44</strain>
    </source>
</reference>
<name>M1A157_SOLTU</name>
<dbReference type="Gramene" id="PGSC0003DMT400012375">
    <property type="protein sequence ID" value="PGSC0003DMT400012375"/>
    <property type="gene ID" value="PGSC0003DMG401004850"/>
</dbReference>
<feature type="transmembrane region" description="Helical" evidence="1">
    <location>
        <begin position="31"/>
        <end position="51"/>
    </location>
</feature>
<keyword evidence="1" id="KW-0472">Membrane</keyword>
<dbReference type="EnsemblPlants" id="PGSC0003DMT400012375">
    <property type="protein sequence ID" value="PGSC0003DMT400012375"/>
    <property type="gene ID" value="PGSC0003DMG401004850"/>
</dbReference>
<feature type="transmembrane region" description="Helical" evidence="1">
    <location>
        <begin position="7"/>
        <end position="25"/>
    </location>
</feature>
<accession>M1A157</accession>
<dbReference type="Proteomes" id="UP000011115">
    <property type="component" value="Unassembled WGS sequence"/>
</dbReference>
<evidence type="ECO:0000313" key="2">
    <source>
        <dbReference type="EnsemblPlants" id="PGSC0003DMT400012375"/>
    </source>
</evidence>
<dbReference type="InParanoid" id="M1A157"/>
<dbReference type="AlphaFoldDB" id="M1A157"/>
<keyword evidence="3" id="KW-1185">Reference proteome</keyword>
<keyword evidence="1" id="KW-1133">Transmembrane helix</keyword>
<sequence>MVLCLPPIVVVVVMGTVVTAGMMGATEDMEVVAEMVPVYMGTLVIESIILIESDKFASKAANIR</sequence>
<protein>
    <submittedName>
        <fullName evidence="2">Uncharacterized protein</fullName>
    </submittedName>
</protein>
<evidence type="ECO:0000256" key="1">
    <source>
        <dbReference type="SAM" id="Phobius"/>
    </source>
</evidence>
<organism evidence="2 3">
    <name type="scientific">Solanum tuberosum</name>
    <name type="common">Potato</name>
    <dbReference type="NCBI Taxonomy" id="4113"/>
    <lineage>
        <taxon>Eukaryota</taxon>
        <taxon>Viridiplantae</taxon>
        <taxon>Streptophyta</taxon>
        <taxon>Embryophyta</taxon>
        <taxon>Tracheophyta</taxon>
        <taxon>Spermatophyta</taxon>
        <taxon>Magnoliopsida</taxon>
        <taxon>eudicotyledons</taxon>
        <taxon>Gunneridae</taxon>
        <taxon>Pentapetalae</taxon>
        <taxon>asterids</taxon>
        <taxon>lamiids</taxon>
        <taxon>Solanales</taxon>
        <taxon>Solanaceae</taxon>
        <taxon>Solanoideae</taxon>
        <taxon>Solaneae</taxon>
        <taxon>Solanum</taxon>
    </lineage>
</organism>
<keyword evidence="1" id="KW-0812">Transmembrane</keyword>
<dbReference type="PaxDb" id="4113-PGSC0003DMT400012375"/>